<dbReference type="Pfam" id="PF07660">
    <property type="entry name" value="STN"/>
    <property type="match status" value="1"/>
</dbReference>
<keyword evidence="10 16" id="KW-0675">Receptor</keyword>
<dbReference type="Proteomes" id="UP000839052">
    <property type="component" value="Chromosome"/>
</dbReference>
<dbReference type="PROSITE" id="PS52016">
    <property type="entry name" value="TONB_DEPENDENT_REC_3"/>
    <property type="match status" value="1"/>
</dbReference>
<keyword evidence="5" id="KW-0406">Ion transport</keyword>
<evidence type="ECO:0000259" key="15">
    <source>
        <dbReference type="SMART" id="SM00965"/>
    </source>
</evidence>
<evidence type="ECO:0000256" key="7">
    <source>
        <dbReference type="ARBA" id="ARBA00023004"/>
    </source>
</evidence>
<dbReference type="NCBIfam" id="TIGR01783">
    <property type="entry name" value="TonB-siderophor"/>
    <property type="match status" value="1"/>
</dbReference>
<evidence type="ECO:0000256" key="9">
    <source>
        <dbReference type="ARBA" id="ARBA00023136"/>
    </source>
</evidence>
<keyword evidence="11 12" id="KW-0998">Cell outer membrane</keyword>
<protein>
    <submittedName>
        <fullName evidence="16">Outer-membrane receptor for ferric coprogen and ferric-rhodotorulic acid</fullName>
    </submittedName>
</protein>
<evidence type="ECO:0000256" key="10">
    <source>
        <dbReference type="ARBA" id="ARBA00023170"/>
    </source>
</evidence>
<keyword evidence="6 12" id="KW-0812">Transmembrane</keyword>
<evidence type="ECO:0000256" key="13">
    <source>
        <dbReference type="RuleBase" id="RU003357"/>
    </source>
</evidence>
<keyword evidence="3 12" id="KW-0813">Transport</keyword>
<organism evidence="16 17">
    <name type="scientific">Candidatus Nitrotoga arctica</name>
    <dbReference type="NCBI Taxonomy" id="453162"/>
    <lineage>
        <taxon>Bacteria</taxon>
        <taxon>Pseudomonadati</taxon>
        <taxon>Pseudomonadota</taxon>
        <taxon>Betaproteobacteria</taxon>
        <taxon>Nitrosomonadales</taxon>
        <taxon>Gallionellaceae</taxon>
        <taxon>Candidatus Nitrotoga</taxon>
    </lineage>
</organism>
<keyword evidence="5" id="KW-0410">Iron transport</keyword>
<dbReference type="Pfam" id="PF07715">
    <property type="entry name" value="Plug"/>
    <property type="match status" value="1"/>
</dbReference>
<evidence type="ECO:0000256" key="8">
    <source>
        <dbReference type="ARBA" id="ARBA00023077"/>
    </source>
</evidence>
<evidence type="ECO:0000256" key="5">
    <source>
        <dbReference type="ARBA" id="ARBA00022496"/>
    </source>
</evidence>
<dbReference type="RefSeq" id="WP_338140772.1">
    <property type="nucleotide sequence ID" value="NZ_OU912926.1"/>
</dbReference>
<evidence type="ECO:0000313" key="16">
    <source>
        <dbReference type="EMBL" id="CAG9933955.1"/>
    </source>
</evidence>
<accession>A0ABM8Z2B8</accession>
<dbReference type="InterPro" id="IPR000531">
    <property type="entry name" value="Beta-barrel_TonB"/>
</dbReference>
<dbReference type="Gene3D" id="2.170.130.10">
    <property type="entry name" value="TonB-dependent receptor, plug domain"/>
    <property type="match status" value="1"/>
</dbReference>
<dbReference type="InterPro" id="IPR036942">
    <property type="entry name" value="Beta-barrel_TonB_sf"/>
</dbReference>
<comment type="subcellular location">
    <subcellularLocation>
        <location evidence="1 12">Cell outer membrane</location>
        <topology evidence="1 12">Multi-pass membrane protein</topology>
    </subcellularLocation>
</comment>
<keyword evidence="8 13" id="KW-0798">TonB box</keyword>
<dbReference type="InterPro" id="IPR039426">
    <property type="entry name" value="TonB-dep_rcpt-like"/>
</dbReference>
<evidence type="ECO:0000313" key="17">
    <source>
        <dbReference type="Proteomes" id="UP000839052"/>
    </source>
</evidence>
<keyword evidence="17" id="KW-1185">Reference proteome</keyword>
<dbReference type="InterPro" id="IPR012910">
    <property type="entry name" value="Plug_dom"/>
</dbReference>
<keyword evidence="4 12" id="KW-1134">Transmembrane beta strand</keyword>
<evidence type="ECO:0000256" key="3">
    <source>
        <dbReference type="ARBA" id="ARBA00022448"/>
    </source>
</evidence>
<keyword evidence="9 12" id="KW-0472">Membrane</keyword>
<evidence type="ECO:0000256" key="6">
    <source>
        <dbReference type="ARBA" id="ARBA00022692"/>
    </source>
</evidence>
<reference evidence="16 17" key="1">
    <citation type="submission" date="2021-10" db="EMBL/GenBank/DDBJ databases">
        <authorList>
            <person name="Koch H."/>
        </authorList>
    </citation>
    <scope>NUCLEOTIDE SEQUENCE [LARGE SCALE GENOMIC DNA]</scope>
    <source>
        <strain evidence="16">6680</strain>
    </source>
</reference>
<evidence type="ECO:0000256" key="1">
    <source>
        <dbReference type="ARBA" id="ARBA00004571"/>
    </source>
</evidence>
<proteinExistence type="inferred from homology"/>
<sequence>MTLNRSQFPSAERQTRSISPSFRPQLTLLTVAVQGMLLSLAVGVVLPHAAQAQAATALPAGDEIRSFNVPAGPLVGALDRFARTARVNLSYDTALLSSLQSRELSGSYSIASALSMLLAGSGIEAVAQPGGGYSLRKAPAAKNPSSEADSSAAARKVEATMPEVTVTTNTERDPRTEGTRSYTTRAVSIGKTPQALRDIPQSVSVMTRQRMEDQNLYQLESALDQMTGLQFDTSTGPAGSANVISRGFLINNYQADGVPQTFLGTSFTSVDLASYDRIEVIRGAAGLLQGAGNPSATVNLVRKKPGHKFAASLAASAGSWDFYRAEADIGGPLNDAGTLRARVVAVHEDRDYNVKVMASRKDMLYGVIELDLGPATMLSLGLQRQQTNAVPLIFGLPRYSDGHSLGLPRSTFLAPAWSRWSQDIDDAFFNLEHYLANGWKLNVGGNSTPQDQDFKRTVMRGTGAGFGVNPANSAASIYTGLRYQSEGARRNFDANASGKVTLFGYQHELIIGASAQDYVSRTRQSAFFAAVPVPNIFNFDPYSVAEPNEGPFISGTTLRTHQHGVYGSGRFTLARDLKLILGARLSWYDTSTDNHNLLTGTTVQGRKVRYDRELTPYAGLIYKLDPTYSLYASYADIFLPQSAQFTASGRELDPIVGANYEAGVKGEYLGGAVNASLAMFRINQSNRAFEDPAAPCATAVIINGCYRAEGKVRSEGIETEISGRLAPQLDLFAGYTFNLTSYLKDRANQGLAFRPQTPRHMFKLWAQWGLPWDASRWTLGAGSMRRAATTRSTARYVRSRQLTLSPACA</sequence>
<dbReference type="Pfam" id="PF00593">
    <property type="entry name" value="TonB_dep_Rec_b-barrel"/>
    <property type="match status" value="1"/>
</dbReference>
<evidence type="ECO:0000256" key="4">
    <source>
        <dbReference type="ARBA" id="ARBA00022452"/>
    </source>
</evidence>
<dbReference type="InterPro" id="IPR010105">
    <property type="entry name" value="TonB_sidphr_rcpt"/>
</dbReference>
<evidence type="ECO:0000256" key="11">
    <source>
        <dbReference type="ARBA" id="ARBA00023237"/>
    </source>
</evidence>
<name>A0ABM8Z2B8_9PROT</name>
<dbReference type="Gene3D" id="2.40.170.20">
    <property type="entry name" value="TonB-dependent receptor, beta-barrel domain"/>
    <property type="match status" value="1"/>
</dbReference>
<evidence type="ECO:0000256" key="14">
    <source>
        <dbReference type="SAM" id="MobiDB-lite"/>
    </source>
</evidence>
<dbReference type="PANTHER" id="PTHR32552">
    <property type="entry name" value="FERRICHROME IRON RECEPTOR-RELATED"/>
    <property type="match status" value="1"/>
</dbReference>
<evidence type="ECO:0000256" key="2">
    <source>
        <dbReference type="ARBA" id="ARBA00009810"/>
    </source>
</evidence>
<evidence type="ECO:0000256" key="12">
    <source>
        <dbReference type="PROSITE-ProRule" id="PRU01360"/>
    </source>
</evidence>
<dbReference type="InterPro" id="IPR037066">
    <property type="entry name" value="Plug_dom_sf"/>
</dbReference>
<feature type="domain" description="Secretin/TonB short N-terminal" evidence="15">
    <location>
        <begin position="87"/>
        <end position="138"/>
    </location>
</feature>
<feature type="region of interest" description="Disordered" evidence="14">
    <location>
        <begin position="137"/>
        <end position="156"/>
    </location>
</feature>
<dbReference type="PANTHER" id="PTHR32552:SF74">
    <property type="entry name" value="HYDROXAMATE SIDEROPHORE RECEPTOR FHUE"/>
    <property type="match status" value="1"/>
</dbReference>
<dbReference type="Gene3D" id="3.55.50.30">
    <property type="match status" value="1"/>
</dbReference>
<dbReference type="EMBL" id="OU912926">
    <property type="protein sequence ID" value="CAG9933955.1"/>
    <property type="molecule type" value="Genomic_DNA"/>
</dbReference>
<gene>
    <name evidence="16" type="ORF">NTG6680_2706</name>
</gene>
<dbReference type="CDD" id="cd01347">
    <property type="entry name" value="ligand_gated_channel"/>
    <property type="match status" value="1"/>
</dbReference>
<dbReference type="SMART" id="SM00965">
    <property type="entry name" value="STN"/>
    <property type="match status" value="1"/>
</dbReference>
<keyword evidence="7" id="KW-0408">Iron</keyword>
<dbReference type="InterPro" id="IPR011662">
    <property type="entry name" value="Secretin/TonB_short_N"/>
</dbReference>
<dbReference type="SUPFAM" id="SSF56935">
    <property type="entry name" value="Porins"/>
    <property type="match status" value="1"/>
</dbReference>
<comment type="similarity">
    <text evidence="2 12 13">Belongs to the TonB-dependent receptor family.</text>
</comment>